<feature type="compositionally biased region" description="Basic and acidic residues" evidence="1">
    <location>
        <begin position="393"/>
        <end position="402"/>
    </location>
</feature>
<accession>A0AA88YFI5</accession>
<keyword evidence="4" id="KW-1185">Reference proteome</keyword>
<keyword evidence="2" id="KW-0472">Membrane</keyword>
<feature type="compositionally biased region" description="Acidic residues" evidence="1">
    <location>
        <begin position="371"/>
        <end position="381"/>
    </location>
</feature>
<comment type="caution">
    <text evidence="3">The sequence shown here is derived from an EMBL/GenBank/DDBJ whole genome shotgun (WGS) entry which is preliminary data.</text>
</comment>
<feature type="compositionally biased region" description="Polar residues" evidence="1">
    <location>
        <begin position="225"/>
        <end position="234"/>
    </location>
</feature>
<feature type="transmembrane region" description="Helical" evidence="2">
    <location>
        <begin position="160"/>
        <end position="184"/>
    </location>
</feature>
<feature type="region of interest" description="Disordered" evidence="1">
    <location>
        <begin position="219"/>
        <end position="481"/>
    </location>
</feature>
<evidence type="ECO:0000256" key="2">
    <source>
        <dbReference type="SAM" id="Phobius"/>
    </source>
</evidence>
<evidence type="ECO:0008006" key="5">
    <source>
        <dbReference type="Google" id="ProtNLM"/>
    </source>
</evidence>
<evidence type="ECO:0000313" key="4">
    <source>
        <dbReference type="Proteomes" id="UP001186944"/>
    </source>
</evidence>
<feature type="compositionally biased region" description="Basic and acidic residues" evidence="1">
    <location>
        <begin position="339"/>
        <end position="352"/>
    </location>
</feature>
<reference evidence="3" key="1">
    <citation type="submission" date="2019-08" db="EMBL/GenBank/DDBJ databases">
        <title>The improved chromosome-level genome for the pearl oyster Pinctada fucata martensii using PacBio sequencing and Hi-C.</title>
        <authorList>
            <person name="Zheng Z."/>
        </authorList>
    </citation>
    <scope>NUCLEOTIDE SEQUENCE</scope>
    <source>
        <strain evidence="3">ZZ-2019</strain>
        <tissue evidence="3">Adductor muscle</tissue>
    </source>
</reference>
<dbReference type="AlphaFoldDB" id="A0AA88YFI5"/>
<proteinExistence type="predicted"/>
<gene>
    <name evidence="3" type="ORF">FSP39_022990</name>
</gene>
<feature type="compositionally biased region" description="Basic and acidic residues" evidence="1">
    <location>
        <begin position="272"/>
        <end position="315"/>
    </location>
</feature>
<evidence type="ECO:0000313" key="3">
    <source>
        <dbReference type="EMBL" id="KAK3103930.1"/>
    </source>
</evidence>
<feature type="region of interest" description="Disordered" evidence="1">
    <location>
        <begin position="570"/>
        <end position="677"/>
    </location>
</feature>
<dbReference type="Proteomes" id="UP001186944">
    <property type="component" value="Unassembled WGS sequence"/>
</dbReference>
<keyword evidence="2" id="KW-0812">Transmembrane</keyword>
<organism evidence="3 4">
    <name type="scientific">Pinctada imbricata</name>
    <name type="common">Atlantic pearl-oyster</name>
    <name type="synonym">Pinctada martensii</name>
    <dbReference type="NCBI Taxonomy" id="66713"/>
    <lineage>
        <taxon>Eukaryota</taxon>
        <taxon>Metazoa</taxon>
        <taxon>Spiralia</taxon>
        <taxon>Lophotrochozoa</taxon>
        <taxon>Mollusca</taxon>
        <taxon>Bivalvia</taxon>
        <taxon>Autobranchia</taxon>
        <taxon>Pteriomorphia</taxon>
        <taxon>Pterioida</taxon>
        <taxon>Pterioidea</taxon>
        <taxon>Pteriidae</taxon>
        <taxon>Pinctada</taxon>
    </lineage>
</organism>
<keyword evidence="2" id="KW-1133">Transmembrane helix</keyword>
<feature type="compositionally biased region" description="Polar residues" evidence="1">
    <location>
        <begin position="576"/>
        <end position="617"/>
    </location>
</feature>
<sequence>MDSHSQCGKTFEIGENSAQITGGGTVQSVQGPATCVITLSTDALKEYRRFSITIGSAQISDQDVNFYVYDGQSTSNGARLLDSFSYRKAPGPNYKPLTTSGGFVTFYLKKQSSESLGYNINIFVISIPGNPPNPDNCVNGQGHGCENIFNYNPVVTKEQITYIVGGIFGVILLIIPVVVIYCYFRQKGVTKRWNEHKLSGVGNTAASIAGSGAASGVTTAKEPWASQSSRQPYASSKKSTHRSRKSNYSYSEGSLTDDDIPPKNPPPPPPYSEHDRYRRYDERGRSNRRYDYDDRSDRFERDDRSDRFEREERRQNGRSNNRPKDRFGDAAKNSYVQADDDHPQEAFVEKVIKPRVQPRSAGRLKKSTATQDDDDPYDCIDDTAKVLNQSDSDAEKTDRETQVDEQSESEENPQTESEYQSSSEEGSESEEEKVKVDPRKALYAQPKKVKNSKSKPDKPKQTKEKKQQPQPQQPPLTQPGVMFPAPGTILRHPLQPGYPQPVGVPIRTAAPIRPIQPGVPRPLIHPAGVVRPVYNPMNQFQPVPGTNPNQFTSMANPTPAQFQPIRFSQPPRSAGLLQTAQPHPSHSHNAPVSNHATVHNTAPQPRQPDMNVNNTPVFSHLVQRGYDPNKDAGRYSPISSIASRSHHSNVVRLDDSTSDGGQHLGSGVELMKRTTEV</sequence>
<feature type="compositionally biased region" description="Acidic residues" evidence="1">
    <location>
        <begin position="403"/>
        <end position="413"/>
    </location>
</feature>
<feature type="compositionally biased region" description="Basic and acidic residues" evidence="1">
    <location>
        <begin position="454"/>
        <end position="467"/>
    </location>
</feature>
<name>A0AA88YFI5_PINIB</name>
<feature type="compositionally biased region" description="Pro residues" evidence="1">
    <location>
        <begin position="262"/>
        <end position="271"/>
    </location>
</feature>
<protein>
    <recommendedName>
        <fullName evidence="5">CUB domain-containing protein</fullName>
    </recommendedName>
</protein>
<dbReference type="EMBL" id="VSWD01000005">
    <property type="protein sequence ID" value="KAK3103930.1"/>
    <property type="molecule type" value="Genomic_DNA"/>
</dbReference>
<evidence type="ECO:0000256" key="1">
    <source>
        <dbReference type="SAM" id="MobiDB-lite"/>
    </source>
</evidence>